<evidence type="ECO:0000313" key="3">
    <source>
        <dbReference type="Proteomes" id="UP000662783"/>
    </source>
</evidence>
<keyword evidence="3" id="KW-1185">Reference proteome</keyword>
<sequence>MNLRSLFVIICLFLAFGCSDMEADVHVANRIALINEQKLEDILRYKAGMQSEMKRIKNESNSKSLEEIDDKVEKIIKLIYLVKKDLNQYSNHEKFERIFEEWQTVFNRLIVSDYKIAQDYEKFTPIIAREFILYDILDISKEQFNDYALSIDKYYPDPIN</sequence>
<reference evidence="2" key="1">
    <citation type="submission" date="2021-02" db="EMBL/GenBank/DDBJ databases">
        <title>Fulvivirga sp. S481 isolated from sea water.</title>
        <authorList>
            <person name="Bae S.S."/>
            <person name="Baek K."/>
        </authorList>
    </citation>
    <scope>NUCLEOTIDE SEQUENCE</scope>
    <source>
        <strain evidence="2">S481</strain>
    </source>
</reference>
<gene>
    <name evidence="2" type="ORF">JR347_03945</name>
</gene>
<organism evidence="2 3">
    <name type="scientific">Fulvivirga lutea</name>
    <dbReference type="NCBI Taxonomy" id="2810512"/>
    <lineage>
        <taxon>Bacteria</taxon>
        <taxon>Pseudomonadati</taxon>
        <taxon>Bacteroidota</taxon>
        <taxon>Cytophagia</taxon>
        <taxon>Cytophagales</taxon>
        <taxon>Fulvivirgaceae</taxon>
        <taxon>Fulvivirga</taxon>
    </lineage>
</organism>
<feature type="chain" id="PRO_5036733850" evidence="1">
    <location>
        <begin position="24"/>
        <end position="160"/>
    </location>
</feature>
<dbReference type="RefSeq" id="WP_205722753.1">
    <property type="nucleotide sequence ID" value="NZ_CP070608.1"/>
</dbReference>
<dbReference type="AlphaFoldDB" id="A0A975A1F2"/>
<dbReference type="PROSITE" id="PS51257">
    <property type="entry name" value="PROKAR_LIPOPROTEIN"/>
    <property type="match status" value="1"/>
</dbReference>
<feature type="signal peptide" evidence="1">
    <location>
        <begin position="1"/>
        <end position="23"/>
    </location>
</feature>
<dbReference type="EMBL" id="CP070608">
    <property type="protein sequence ID" value="QSE98241.1"/>
    <property type="molecule type" value="Genomic_DNA"/>
</dbReference>
<proteinExistence type="predicted"/>
<protein>
    <submittedName>
        <fullName evidence="2">Uncharacterized protein</fullName>
    </submittedName>
</protein>
<evidence type="ECO:0000256" key="1">
    <source>
        <dbReference type="SAM" id="SignalP"/>
    </source>
</evidence>
<evidence type="ECO:0000313" key="2">
    <source>
        <dbReference type="EMBL" id="QSE98241.1"/>
    </source>
</evidence>
<dbReference type="Proteomes" id="UP000662783">
    <property type="component" value="Chromosome"/>
</dbReference>
<accession>A0A975A1F2</accession>
<name>A0A975A1F2_9BACT</name>
<dbReference type="KEGG" id="fuv:JR347_03945"/>
<keyword evidence="1" id="KW-0732">Signal</keyword>